<dbReference type="Pfam" id="PF07065">
    <property type="entry name" value="D123"/>
    <property type="match status" value="1"/>
</dbReference>
<dbReference type="OrthoDB" id="16522at2759"/>
<dbReference type="PANTHER" id="PTHR15323:SF6">
    <property type="entry name" value="CELL DIVISION CYCLE PROTEIN 123 HOMOLOG"/>
    <property type="match status" value="1"/>
</dbReference>
<evidence type="ECO:0008006" key="5">
    <source>
        <dbReference type="Google" id="ProtNLM"/>
    </source>
</evidence>
<feature type="compositionally biased region" description="Low complexity" evidence="2">
    <location>
        <begin position="349"/>
        <end position="360"/>
    </location>
</feature>
<evidence type="ECO:0000256" key="1">
    <source>
        <dbReference type="ARBA" id="ARBA00011047"/>
    </source>
</evidence>
<comment type="similarity">
    <text evidence="1">Belongs to the CDC123 family.</text>
</comment>
<evidence type="ECO:0000256" key="2">
    <source>
        <dbReference type="SAM" id="MobiDB-lite"/>
    </source>
</evidence>
<dbReference type="RefSeq" id="XP_004341968.1">
    <property type="nucleotide sequence ID" value="XM_004341919.1"/>
</dbReference>
<dbReference type="PANTHER" id="PTHR15323">
    <property type="entry name" value="D123 PROTEIN"/>
    <property type="match status" value="1"/>
</dbReference>
<dbReference type="KEGG" id="acan:ACA1_050010"/>
<sequence>MELTEDEEKRLRAEYELKETQVLNCMFASWYPNYSSHTFKSRVVPLHDEFVEYLQDEGTIYLPSSAYKERKREMVDYSVDEWAEDDPALQRRRAAAAKLKQIHEIGTQSESDSESSEEEEEEEEPKYVEFPELEEESDSESSEEEEEEEEPKYVEFPELEEEVERAIRELDGAVVPKLNWSSPKDASWMSVGGTLNCSSFADICLLLKSSDFVSHDLSYAFSESVDEKGRPSQLKRPPQFTLVLRKWFALSPALEFRCFVKRRTLVGISQRDPAKFYPFLPRMKAELLELIEDFFDAHILSSFPDENVVVDVYVEEAKKRVWLMDFNPFGPVTDGMLFSWAEIYTAPTPTATTTTQQRPRPAMEAENESKTTKEERSKTATTVVDVDVDFRIVESEAEVRVSTANSSRFPVDVARGMFDAATATDINKLVEMMQSQGKLASM</sequence>
<dbReference type="GeneID" id="14920698"/>
<feature type="compositionally biased region" description="Basic and acidic residues" evidence="2">
    <location>
        <begin position="361"/>
        <end position="378"/>
    </location>
</feature>
<dbReference type="VEuPathDB" id="AmoebaDB:ACA1_050010"/>
<feature type="compositionally biased region" description="Acidic residues" evidence="2">
    <location>
        <begin position="111"/>
        <end position="124"/>
    </location>
</feature>
<dbReference type="InterPro" id="IPR009772">
    <property type="entry name" value="CDC123"/>
</dbReference>
<evidence type="ECO:0000313" key="3">
    <source>
        <dbReference type="EMBL" id="ELR19864.1"/>
    </source>
</evidence>
<organism evidence="3 4">
    <name type="scientific">Acanthamoeba castellanii (strain ATCC 30010 / Neff)</name>
    <dbReference type="NCBI Taxonomy" id="1257118"/>
    <lineage>
        <taxon>Eukaryota</taxon>
        <taxon>Amoebozoa</taxon>
        <taxon>Discosea</taxon>
        <taxon>Longamoebia</taxon>
        <taxon>Centramoebida</taxon>
        <taxon>Acanthamoebidae</taxon>
        <taxon>Acanthamoeba</taxon>
    </lineage>
</organism>
<dbReference type="GO" id="GO:0005737">
    <property type="term" value="C:cytoplasm"/>
    <property type="evidence" value="ECO:0007669"/>
    <property type="project" value="TreeGrafter"/>
</dbReference>
<feature type="region of interest" description="Disordered" evidence="2">
    <location>
        <begin position="349"/>
        <end position="380"/>
    </location>
</feature>
<dbReference type="EMBL" id="KB007928">
    <property type="protein sequence ID" value="ELR19864.1"/>
    <property type="molecule type" value="Genomic_DNA"/>
</dbReference>
<evidence type="ECO:0000313" key="4">
    <source>
        <dbReference type="Proteomes" id="UP000011083"/>
    </source>
</evidence>
<dbReference type="AlphaFoldDB" id="L8H2V4"/>
<name>L8H2V4_ACACF</name>
<feature type="region of interest" description="Disordered" evidence="2">
    <location>
        <begin position="100"/>
        <end position="156"/>
    </location>
</feature>
<keyword evidence="4" id="KW-1185">Reference proteome</keyword>
<feature type="compositionally biased region" description="Acidic residues" evidence="2">
    <location>
        <begin position="131"/>
        <end position="150"/>
    </location>
</feature>
<protein>
    <recommendedName>
        <fullName evidence="5">Cell division cycle protein 123</fullName>
    </recommendedName>
</protein>
<reference evidence="3 4" key="1">
    <citation type="journal article" date="2013" name="Genome Biol.">
        <title>Genome of Acanthamoeba castellanii highlights extensive lateral gene transfer and early evolution of tyrosine kinase signaling.</title>
        <authorList>
            <person name="Clarke M."/>
            <person name="Lohan A.J."/>
            <person name="Liu B."/>
            <person name="Lagkouvardos I."/>
            <person name="Roy S."/>
            <person name="Zafar N."/>
            <person name="Bertelli C."/>
            <person name="Schilde C."/>
            <person name="Kianianmomeni A."/>
            <person name="Burglin T.R."/>
            <person name="Frech C."/>
            <person name="Turcotte B."/>
            <person name="Kopec K.O."/>
            <person name="Synnott J.M."/>
            <person name="Choo C."/>
            <person name="Paponov I."/>
            <person name="Finkler A."/>
            <person name="Soon Heng Tan C."/>
            <person name="Hutchins A.P."/>
            <person name="Weinmeier T."/>
            <person name="Rattei T."/>
            <person name="Chu J.S."/>
            <person name="Gimenez G."/>
            <person name="Irimia M."/>
            <person name="Rigden D.J."/>
            <person name="Fitzpatrick D.A."/>
            <person name="Lorenzo-Morales J."/>
            <person name="Bateman A."/>
            <person name="Chiu C.H."/>
            <person name="Tang P."/>
            <person name="Hegemann P."/>
            <person name="Fromm H."/>
            <person name="Raoult D."/>
            <person name="Greub G."/>
            <person name="Miranda-Saavedra D."/>
            <person name="Chen N."/>
            <person name="Nash P."/>
            <person name="Ginger M.L."/>
            <person name="Horn M."/>
            <person name="Schaap P."/>
            <person name="Caler L."/>
            <person name="Loftus B."/>
        </authorList>
    </citation>
    <scope>NUCLEOTIDE SEQUENCE [LARGE SCALE GENOMIC DNA]</scope>
    <source>
        <strain evidence="3 4">Neff</strain>
    </source>
</reference>
<dbReference type="OMA" id="YYQSYDS"/>
<gene>
    <name evidence="3" type="ORF">ACA1_050010</name>
</gene>
<accession>L8H2V4</accession>
<proteinExistence type="inferred from homology"/>
<dbReference type="Proteomes" id="UP000011083">
    <property type="component" value="Unassembled WGS sequence"/>
</dbReference>